<reference evidence="9" key="1">
    <citation type="submission" date="2023-06" db="EMBL/GenBank/DDBJ databases">
        <title>Multi-omics analyses reveal the molecular pathogenesis toolkit of Lasiodiplodia hormozganensis, a cross-kingdom pathogen.</title>
        <authorList>
            <person name="Felix C."/>
            <person name="Meneses R."/>
            <person name="Goncalves M.F.M."/>
            <person name="Tilleman L."/>
            <person name="Duarte A.S."/>
            <person name="Jorrin-Novo J.V."/>
            <person name="Van De Peer Y."/>
            <person name="Deforce D."/>
            <person name="Van Nieuwerburgh F."/>
            <person name="Esteves A.C."/>
            <person name="Alves A."/>
        </authorList>
    </citation>
    <scope>NUCLEOTIDE SEQUENCE</scope>
    <source>
        <strain evidence="9">CBS 339.90</strain>
    </source>
</reference>
<keyword evidence="7 8" id="KW-0472">Membrane</keyword>
<evidence type="ECO:0000256" key="6">
    <source>
        <dbReference type="ARBA" id="ARBA00022989"/>
    </source>
</evidence>
<feature type="transmembrane region" description="Helical" evidence="8">
    <location>
        <begin position="291"/>
        <end position="310"/>
    </location>
</feature>
<keyword evidence="2" id="KW-0813">Transport</keyword>
<feature type="transmembrane region" description="Helical" evidence="8">
    <location>
        <begin position="178"/>
        <end position="197"/>
    </location>
</feature>
<comment type="caution">
    <text evidence="9">The sequence shown here is derived from an EMBL/GenBank/DDBJ whole genome shotgun (WGS) entry which is preliminary data.</text>
</comment>
<dbReference type="PANTHER" id="PTHR30574:SF1">
    <property type="entry name" value="SULPHUR TRANSPORT DOMAIN-CONTAINING PROTEIN"/>
    <property type="match status" value="1"/>
</dbReference>
<dbReference type="Proteomes" id="UP001175001">
    <property type="component" value="Unassembled WGS sequence"/>
</dbReference>
<evidence type="ECO:0000256" key="2">
    <source>
        <dbReference type="ARBA" id="ARBA00022448"/>
    </source>
</evidence>
<gene>
    <name evidence="9" type="ORF">DIS24_g7596</name>
</gene>
<proteinExistence type="predicted"/>
<evidence type="ECO:0000256" key="7">
    <source>
        <dbReference type="ARBA" id="ARBA00023136"/>
    </source>
</evidence>
<feature type="transmembrane region" description="Helical" evidence="8">
    <location>
        <begin position="114"/>
        <end position="134"/>
    </location>
</feature>
<sequence length="352" mass="35463">MSLASEFGAGALFGSALAAAGIYSPALIKAQMQLADFTMLKTFISASASGALAIHLADRIGFAPIKPRTPQNLGFFVYDGNIIGGALLGAGMALTGACPGTSLVQLAAGLRSGLFVVLGGMAGGIVHVAVLPLLQKKRNPPSCSLNTDAASIQNQPGASDKLPQEPTLQSTFKLSTNTLLLSWEILCVLFVQLANVFTGVGGQGPGLVGPVTGGCLIGAAQAGTVWLTRHTVGVSSAYGNLAQSIFHFLGLKEEGPLLTPSVLFAAGILSSSAVVTRLASETALQAIRAGSADVAASTALLGGFVMVFGARLAGGCTSGHGISGLVTFSWASFISVAAMFGSGILTALITRL</sequence>
<evidence type="ECO:0000256" key="4">
    <source>
        <dbReference type="ARBA" id="ARBA00022519"/>
    </source>
</evidence>
<feature type="transmembrane region" description="Helical" evidence="8">
    <location>
        <begin position="257"/>
        <end position="279"/>
    </location>
</feature>
<keyword evidence="4" id="KW-0997">Cell inner membrane</keyword>
<evidence type="ECO:0000313" key="9">
    <source>
        <dbReference type="EMBL" id="KAK0647573.1"/>
    </source>
</evidence>
<evidence type="ECO:0000256" key="5">
    <source>
        <dbReference type="ARBA" id="ARBA00022692"/>
    </source>
</evidence>
<evidence type="ECO:0000256" key="8">
    <source>
        <dbReference type="SAM" id="Phobius"/>
    </source>
</evidence>
<dbReference type="AlphaFoldDB" id="A0AA40CS94"/>
<name>A0AA40CS94_9PEZI</name>
<feature type="transmembrane region" description="Helical" evidence="8">
    <location>
        <begin position="42"/>
        <end position="61"/>
    </location>
</feature>
<dbReference type="InterPro" id="IPR007272">
    <property type="entry name" value="Sulf_transp_TsuA/YedE"/>
</dbReference>
<comment type="subcellular location">
    <subcellularLocation>
        <location evidence="1">Cell inner membrane</location>
        <topology evidence="1">Multi-pass membrane protein</topology>
    </subcellularLocation>
</comment>
<evidence type="ECO:0000313" key="10">
    <source>
        <dbReference type="Proteomes" id="UP001175001"/>
    </source>
</evidence>
<dbReference type="GO" id="GO:0005886">
    <property type="term" value="C:plasma membrane"/>
    <property type="evidence" value="ECO:0007669"/>
    <property type="project" value="UniProtKB-SubCell"/>
</dbReference>
<feature type="transmembrane region" description="Helical" evidence="8">
    <location>
        <begin position="330"/>
        <end position="349"/>
    </location>
</feature>
<dbReference type="Pfam" id="PF04143">
    <property type="entry name" value="Sulf_transp"/>
    <property type="match status" value="1"/>
</dbReference>
<evidence type="ECO:0000256" key="1">
    <source>
        <dbReference type="ARBA" id="ARBA00004429"/>
    </source>
</evidence>
<organism evidence="9 10">
    <name type="scientific">Lasiodiplodia hormozganensis</name>
    <dbReference type="NCBI Taxonomy" id="869390"/>
    <lineage>
        <taxon>Eukaryota</taxon>
        <taxon>Fungi</taxon>
        <taxon>Dikarya</taxon>
        <taxon>Ascomycota</taxon>
        <taxon>Pezizomycotina</taxon>
        <taxon>Dothideomycetes</taxon>
        <taxon>Dothideomycetes incertae sedis</taxon>
        <taxon>Botryosphaeriales</taxon>
        <taxon>Botryosphaeriaceae</taxon>
        <taxon>Lasiodiplodia</taxon>
    </lineage>
</organism>
<keyword evidence="3" id="KW-1003">Cell membrane</keyword>
<accession>A0AA40CS94</accession>
<feature type="transmembrane region" description="Helical" evidence="8">
    <location>
        <begin position="73"/>
        <end position="94"/>
    </location>
</feature>
<keyword evidence="5 8" id="KW-0812">Transmembrane</keyword>
<dbReference type="EMBL" id="JAUJDW010000047">
    <property type="protein sequence ID" value="KAK0647573.1"/>
    <property type="molecule type" value="Genomic_DNA"/>
</dbReference>
<dbReference type="PANTHER" id="PTHR30574">
    <property type="entry name" value="INNER MEMBRANE PROTEIN YEDE"/>
    <property type="match status" value="1"/>
</dbReference>
<protein>
    <submittedName>
        <fullName evidence="9">UPF0394 membrane protein</fullName>
    </submittedName>
</protein>
<keyword evidence="10" id="KW-1185">Reference proteome</keyword>
<keyword evidence="6 8" id="KW-1133">Transmembrane helix</keyword>
<evidence type="ECO:0000256" key="3">
    <source>
        <dbReference type="ARBA" id="ARBA00022475"/>
    </source>
</evidence>